<dbReference type="EMBL" id="CP029192">
    <property type="protein sequence ID" value="QES34831.1"/>
    <property type="molecule type" value="Genomic_DNA"/>
</dbReference>
<dbReference type="PANTHER" id="PTHR23028">
    <property type="entry name" value="ACETYLTRANSFERASE"/>
    <property type="match status" value="1"/>
</dbReference>
<dbReference type="InterPro" id="IPR002656">
    <property type="entry name" value="Acyl_transf_3_dom"/>
</dbReference>
<evidence type="ECO:0000256" key="1">
    <source>
        <dbReference type="SAM" id="MobiDB-lite"/>
    </source>
</evidence>
<feature type="transmembrane region" description="Helical" evidence="2">
    <location>
        <begin position="170"/>
        <end position="190"/>
    </location>
</feature>
<evidence type="ECO:0000313" key="5">
    <source>
        <dbReference type="Proteomes" id="UP000322927"/>
    </source>
</evidence>
<feature type="transmembrane region" description="Helical" evidence="2">
    <location>
        <begin position="329"/>
        <end position="350"/>
    </location>
</feature>
<dbReference type="Proteomes" id="UP000322927">
    <property type="component" value="Chromosome"/>
</dbReference>
<evidence type="ECO:0000259" key="3">
    <source>
        <dbReference type="Pfam" id="PF01757"/>
    </source>
</evidence>
<protein>
    <submittedName>
        <fullName evidence="4">Acyltransferase</fullName>
    </submittedName>
</protein>
<dbReference type="AlphaFoldDB" id="A0A5P2C0M8"/>
<feature type="region of interest" description="Disordered" evidence="1">
    <location>
        <begin position="1"/>
        <end position="31"/>
    </location>
</feature>
<feature type="transmembrane region" description="Helical" evidence="2">
    <location>
        <begin position="362"/>
        <end position="383"/>
    </location>
</feature>
<dbReference type="Pfam" id="PF01757">
    <property type="entry name" value="Acyl_transf_3"/>
    <property type="match status" value="1"/>
</dbReference>
<feature type="transmembrane region" description="Helical" evidence="2">
    <location>
        <begin position="202"/>
        <end position="224"/>
    </location>
</feature>
<dbReference type="InterPro" id="IPR050879">
    <property type="entry name" value="Acyltransferase_3"/>
</dbReference>
<feature type="transmembrane region" description="Helical" evidence="2">
    <location>
        <begin position="244"/>
        <end position="264"/>
    </location>
</feature>
<dbReference type="GO" id="GO:0000271">
    <property type="term" value="P:polysaccharide biosynthetic process"/>
    <property type="evidence" value="ECO:0007669"/>
    <property type="project" value="TreeGrafter"/>
</dbReference>
<keyword evidence="4" id="KW-0808">Transferase</keyword>
<dbReference type="PANTHER" id="PTHR23028:SF53">
    <property type="entry name" value="ACYL_TRANSF_3 DOMAIN-CONTAINING PROTEIN"/>
    <property type="match status" value="1"/>
</dbReference>
<proteinExistence type="predicted"/>
<feature type="transmembrane region" description="Helical" evidence="2">
    <location>
        <begin position="46"/>
        <end position="64"/>
    </location>
</feature>
<feature type="transmembrane region" description="Helical" evidence="2">
    <location>
        <begin position="89"/>
        <end position="109"/>
    </location>
</feature>
<dbReference type="RefSeq" id="WP_150216971.1">
    <property type="nucleotide sequence ID" value="NZ_CP029192.1"/>
</dbReference>
<feature type="transmembrane region" description="Helical" evidence="2">
    <location>
        <begin position="293"/>
        <end position="317"/>
    </location>
</feature>
<keyword evidence="2" id="KW-0472">Membrane</keyword>
<keyword evidence="2" id="KW-1133">Transmembrane helix</keyword>
<evidence type="ECO:0000313" key="4">
    <source>
        <dbReference type="EMBL" id="QES34831.1"/>
    </source>
</evidence>
<accession>A0A5P2C0M8</accession>
<organism evidence="4 5">
    <name type="scientific">Streptomyces venezuelae</name>
    <dbReference type="NCBI Taxonomy" id="54571"/>
    <lineage>
        <taxon>Bacteria</taxon>
        <taxon>Bacillati</taxon>
        <taxon>Actinomycetota</taxon>
        <taxon>Actinomycetes</taxon>
        <taxon>Kitasatosporales</taxon>
        <taxon>Streptomycetaceae</taxon>
        <taxon>Streptomyces</taxon>
    </lineage>
</organism>
<feature type="transmembrane region" description="Helical" evidence="2">
    <location>
        <begin position="269"/>
        <end position="287"/>
    </location>
</feature>
<feature type="compositionally biased region" description="Low complexity" evidence="1">
    <location>
        <begin position="9"/>
        <end position="31"/>
    </location>
</feature>
<dbReference type="GO" id="GO:0016747">
    <property type="term" value="F:acyltransferase activity, transferring groups other than amino-acyl groups"/>
    <property type="evidence" value="ECO:0007669"/>
    <property type="project" value="InterPro"/>
</dbReference>
<dbReference type="OrthoDB" id="9796461at2"/>
<sequence length="412" mass="45338">MATDVAPPSRTTGTAGADSTAGAAGTAGTDPAPAARPVGFARLPSLTGLRFIAAVMVFLFHASLTTEPPLNPFSGDVSDFFHAAASKTGWMGVTFFFLLSGFILTYSARQDDTPRRFWRRRLVKLYPSHVVGWIGAMVLFAAATATWQQWLPNLLLLQTWIPDYHTYLSINPPSWSLSCEVFFYLCFPLLHRWISAIRPERLWAWAGGLVAVITAIPALGYLLLPDGTMSNGFPVSEVQYWAVYMLPPVRTLDFVLGIVMARILMTGRWINLGMLPACGLVAVGYAIANATPWLFGLNAAALIPFALLIPAVAATDLRGGRSPFRGRVMVWLGEVSFAFYIVHNVLLVHVRSLIGETRQFGFAGGMGVMVLYFVVCMAFAWLLHKGVEMPLMRRFAKPRAERRAAPRAERRP</sequence>
<keyword evidence="2" id="KW-0812">Transmembrane</keyword>
<feature type="transmembrane region" description="Helical" evidence="2">
    <location>
        <begin position="130"/>
        <end position="150"/>
    </location>
</feature>
<name>A0A5P2C0M8_STRVZ</name>
<feature type="domain" description="Acyltransferase 3" evidence="3">
    <location>
        <begin position="45"/>
        <end position="384"/>
    </location>
</feature>
<dbReference type="GO" id="GO:0016020">
    <property type="term" value="C:membrane"/>
    <property type="evidence" value="ECO:0007669"/>
    <property type="project" value="TreeGrafter"/>
</dbReference>
<evidence type="ECO:0000256" key="2">
    <source>
        <dbReference type="SAM" id="Phobius"/>
    </source>
</evidence>
<keyword evidence="4" id="KW-0012">Acyltransferase</keyword>
<gene>
    <name evidence="4" type="ORF">DEJ48_16735</name>
</gene>
<reference evidence="4 5" key="1">
    <citation type="submission" date="2018-05" db="EMBL/GenBank/DDBJ databases">
        <title>Streptomyces venezuelae.</title>
        <authorList>
            <person name="Kim W."/>
            <person name="Lee N."/>
            <person name="Cho B.-K."/>
        </authorList>
    </citation>
    <scope>NUCLEOTIDE SEQUENCE [LARGE SCALE GENOMIC DNA]</scope>
    <source>
        <strain evidence="4 5">ATCC 14584</strain>
    </source>
</reference>